<comment type="caution">
    <text evidence="1">The sequence shown here is derived from an EMBL/GenBank/DDBJ whole genome shotgun (WGS) entry which is preliminary data.</text>
</comment>
<dbReference type="EMBL" id="CAJVPY010036861">
    <property type="protein sequence ID" value="CAG8802386.1"/>
    <property type="molecule type" value="Genomic_DNA"/>
</dbReference>
<evidence type="ECO:0000313" key="2">
    <source>
        <dbReference type="Proteomes" id="UP000789405"/>
    </source>
</evidence>
<reference evidence="1" key="1">
    <citation type="submission" date="2021-06" db="EMBL/GenBank/DDBJ databases">
        <authorList>
            <person name="Kallberg Y."/>
            <person name="Tangrot J."/>
            <person name="Rosling A."/>
        </authorList>
    </citation>
    <scope>NUCLEOTIDE SEQUENCE</scope>
    <source>
        <strain evidence="1">MA453B</strain>
    </source>
</reference>
<sequence length="67" mass="7442">LDIVISLANEDCLMLQKAMQYAINSLKPAHETKNAMSCAEESIQNLVQIITGTNDNSDNMTTKRTKK</sequence>
<organism evidence="1 2">
    <name type="scientific">Dentiscutata erythropus</name>
    <dbReference type="NCBI Taxonomy" id="1348616"/>
    <lineage>
        <taxon>Eukaryota</taxon>
        <taxon>Fungi</taxon>
        <taxon>Fungi incertae sedis</taxon>
        <taxon>Mucoromycota</taxon>
        <taxon>Glomeromycotina</taxon>
        <taxon>Glomeromycetes</taxon>
        <taxon>Diversisporales</taxon>
        <taxon>Gigasporaceae</taxon>
        <taxon>Dentiscutata</taxon>
    </lineage>
</organism>
<protein>
    <submittedName>
        <fullName evidence="1">27408_t:CDS:1</fullName>
    </submittedName>
</protein>
<keyword evidence="2" id="KW-1185">Reference proteome</keyword>
<dbReference type="OrthoDB" id="10493991at2759"/>
<evidence type="ECO:0000313" key="1">
    <source>
        <dbReference type="EMBL" id="CAG8802386.1"/>
    </source>
</evidence>
<feature type="non-terminal residue" evidence="1">
    <location>
        <position position="1"/>
    </location>
</feature>
<name>A0A9N9PBY6_9GLOM</name>
<accession>A0A9N9PBY6</accession>
<gene>
    <name evidence="1" type="ORF">DERYTH_LOCUS23668</name>
</gene>
<dbReference type="AlphaFoldDB" id="A0A9N9PBY6"/>
<dbReference type="Proteomes" id="UP000789405">
    <property type="component" value="Unassembled WGS sequence"/>
</dbReference>
<proteinExistence type="predicted"/>